<feature type="transmembrane region" description="Helical" evidence="7">
    <location>
        <begin position="166"/>
        <end position="185"/>
    </location>
</feature>
<gene>
    <name evidence="9" type="ORF">H8689_08470</name>
</gene>
<dbReference type="GO" id="GO:0005886">
    <property type="term" value="C:plasma membrane"/>
    <property type="evidence" value="ECO:0007669"/>
    <property type="project" value="UniProtKB-SubCell"/>
</dbReference>
<dbReference type="RefSeq" id="WP_249324010.1">
    <property type="nucleotide sequence ID" value="NZ_JACRTK010000003.1"/>
</dbReference>
<feature type="transmembrane region" description="Helical" evidence="7">
    <location>
        <begin position="247"/>
        <end position="270"/>
    </location>
</feature>
<dbReference type="AlphaFoldDB" id="A0A926EY69"/>
<feature type="transmembrane region" description="Helical" evidence="7">
    <location>
        <begin position="277"/>
        <end position="296"/>
    </location>
</feature>
<evidence type="ECO:0000256" key="2">
    <source>
        <dbReference type="ARBA" id="ARBA00022448"/>
    </source>
</evidence>
<feature type="transmembrane region" description="Helical" evidence="7">
    <location>
        <begin position="104"/>
        <end position="126"/>
    </location>
</feature>
<comment type="subcellular location">
    <subcellularLocation>
        <location evidence="1">Cell membrane</location>
        <topology evidence="1">Multi-pass membrane protein</topology>
    </subcellularLocation>
</comment>
<reference evidence="9 10" key="1">
    <citation type="submission" date="2020-08" db="EMBL/GenBank/DDBJ databases">
        <title>Genome public.</title>
        <authorList>
            <person name="Liu C."/>
            <person name="Sun Q."/>
        </authorList>
    </citation>
    <scope>NUCLEOTIDE SEQUENCE [LARGE SCALE GENOMIC DNA]</scope>
    <source>
        <strain evidence="9 10">NSJ-26</strain>
    </source>
</reference>
<feature type="transmembrane region" description="Helical" evidence="7">
    <location>
        <begin position="370"/>
        <end position="391"/>
    </location>
</feature>
<dbReference type="InterPro" id="IPR020846">
    <property type="entry name" value="MFS_dom"/>
</dbReference>
<evidence type="ECO:0000256" key="6">
    <source>
        <dbReference type="ARBA" id="ARBA00023136"/>
    </source>
</evidence>
<dbReference type="GO" id="GO:0022857">
    <property type="term" value="F:transmembrane transporter activity"/>
    <property type="evidence" value="ECO:0007669"/>
    <property type="project" value="InterPro"/>
</dbReference>
<evidence type="ECO:0000256" key="3">
    <source>
        <dbReference type="ARBA" id="ARBA00022475"/>
    </source>
</evidence>
<evidence type="ECO:0000256" key="5">
    <source>
        <dbReference type="ARBA" id="ARBA00022989"/>
    </source>
</evidence>
<evidence type="ECO:0000256" key="1">
    <source>
        <dbReference type="ARBA" id="ARBA00004651"/>
    </source>
</evidence>
<keyword evidence="4 7" id="KW-0812">Transmembrane</keyword>
<feature type="transmembrane region" description="Helical" evidence="7">
    <location>
        <begin position="333"/>
        <end position="358"/>
    </location>
</feature>
<comment type="caution">
    <text evidence="9">The sequence shown here is derived from an EMBL/GenBank/DDBJ whole genome shotgun (WGS) entry which is preliminary data.</text>
</comment>
<feature type="transmembrane region" description="Helical" evidence="7">
    <location>
        <begin position="302"/>
        <end position="321"/>
    </location>
</feature>
<evidence type="ECO:0000259" key="8">
    <source>
        <dbReference type="PROSITE" id="PS50850"/>
    </source>
</evidence>
<protein>
    <submittedName>
        <fullName evidence="9">MFS transporter</fullName>
    </submittedName>
</protein>
<dbReference type="InterPro" id="IPR036259">
    <property type="entry name" value="MFS_trans_sf"/>
</dbReference>
<keyword evidence="10" id="KW-1185">Reference proteome</keyword>
<name>A0A926EY69_9FIRM</name>
<dbReference type="PANTHER" id="PTHR43124:SF3">
    <property type="entry name" value="CHLORAMPHENICOL EFFLUX PUMP RV0191"/>
    <property type="match status" value="1"/>
</dbReference>
<dbReference type="InterPro" id="IPR050189">
    <property type="entry name" value="MFS_Efflux_Transporters"/>
</dbReference>
<keyword evidence="2" id="KW-0813">Transport</keyword>
<proteinExistence type="predicted"/>
<evidence type="ECO:0000256" key="4">
    <source>
        <dbReference type="ARBA" id="ARBA00022692"/>
    </source>
</evidence>
<dbReference type="InterPro" id="IPR011701">
    <property type="entry name" value="MFS"/>
</dbReference>
<dbReference type="Gene3D" id="1.20.1250.20">
    <property type="entry name" value="MFS general substrate transporter like domains"/>
    <property type="match status" value="2"/>
</dbReference>
<accession>A0A926EY69</accession>
<feature type="transmembrane region" description="Helical" evidence="7">
    <location>
        <begin position="138"/>
        <end position="160"/>
    </location>
</feature>
<keyword evidence="5 7" id="KW-1133">Transmembrane helix</keyword>
<evidence type="ECO:0000313" key="10">
    <source>
        <dbReference type="Proteomes" id="UP000601522"/>
    </source>
</evidence>
<keyword evidence="3" id="KW-1003">Cell membrane</keyword>
<dbReference type="Proteomes" id="UP000601522">
    <property type="component" value="Unassembled WGS sequence"/>
</dbReference>
<evidence type="ECO:0000313" key="9">
    <source>
        <dbReference type="EMBL" id="MBC8591146.1"/>
    </source>
</evidence>
<feature type="transmembrane region" description="Helical" evidence="7">
    <location>
        <begin position="12"/>
        <end position="30"/>
    </location>
</feature>
<organism evidence="9 10">
    <name type="scientific">Wansuia hejianensis</name>
    <dbReference type="NCBI Taxonomy" id="2763667"/>
    <lineage>
        <taxon>Bacteria</taxon>
        <taxon>Bacillati</taxon>
        <taxon>Bacillota</taxon>
        <taxon>Clostridia</taxon>
        <taxon>Lachnospirales</taxon>
        <taxon>Lachnospiraceae</taxon>
        <taxon>Wansuia</taxon>
    </lineage>
</organism>
<dbReference type="Pfam" id="PF07690">
    <property type="entry name" value="MFS_1"/>
    <property type="match status" value="1"/>
</dbReference>
<keyword evidence="6 7" id="KW-0472">Membrane</keyword>
<feature type="transmembrane region" description="Helical" evidence="7">
    <location>
        <begin position="80"/>
        <end position="98"/>
    </location>
</feature>
<feature type="transmembrane region" description="Helical" evidence="7">
    <location>
        <begin position="213"/>
        <end position="235"/>
    </location>
</feature>
<sequence length="401" mass="43903">MKQEKAIDSQRWKVLIIIWLALFSGAYAQYQVPPLVNEIIHSLNLTNVQFSSIVTAPMIPAVLFSIIAGTISDRIGVKPIITIGLIIGSIGTTLRFLAIRYWQVFVLMVLSGFGVAFINANISKILGDWFPAEKISKTMGICLTASTLGMTLGMGTTALFPTINSAYVVSSTLSIVSTFLWMILMKSRPKNTLVKESRSVLDNIRILTKSRSLWIGGFGLMLVMGCTMAITGFLPRALSEIRGIDPVTAGLLSSMVMLGTLFSSILSPIISQRIGSFRLYLIVVGVLSSFGVYYAWQTDVTVIWMTMILMGFFLGSSIPIFMSFPMLLKEIGIGLAGSAGGLLATMQLLGAIIIPTYIITPLAGENYNRIFGLASFCMIMMSFLMFFLPELRKKSIISKEK</sequence>
<evidence type="ECO:0000256" key="7">
    <source>
        <dbReference type="SAM" id="Phobius"/>
    </source>
</evidence>
<dbReference type="EMBL" id="JACRTK010000003">
    <property type="protein sequence ID" value="MBC8591146.1"/>
    <property type="molecule type" value="Genomic_DNA"/>
</dbReference>
<dbReference type="PANTHER" id="PTHR43124">
    <property type="entry name" value="PURINE EFFLUX PUMP PBUE"/>
    <property type="match status" value="1"/>
</dbReference>
<dbReference type="CDD" id="cd06174">
    <property type="entry name" value="MFS"/>
    <property type="match status" value="1"/>
</dbReference>
<dbReference type="PROSITE" id="PS50850">
    <property type="entry name" value="MFS"/>
    <property type="match status" value="1"/>
</dbReference>
<feature type="domain" description="Major facilitator superfamily (MFS) profile" evidence="8">
    <location>
        <begin position="14"/>
        <end position="392"/>
    </location>
</feature>
<dbReference type="SUPFAM" id="SSF103473">
    <property type="entry name" value="MFS general substrate transporter"/>
    <property type="match status" value="1"/>
</dbReference>
<feature type="transmembrane region" description="Helical" evidence="7">
    <location>
        <begin position="50"/>
        <end position="68"/>
    </location>
</feature>